<dbReference type="EC" id="3.11.1.1" evidence="2"/>
<dbReference type="HAMAP" id="MF_01375">
    <property type="entry name" value="PhnX"/>
    <property type="match status" value="1"/>
</dbReference>
<dbReference type="InterPro" id="IPR006323">
    <property type="entry name" value="Phosphonoacetald_hydro"/>
</dbReference>
<feature type="binding site" evidence="2">
    <location>
        <position position="184"/>
    </location>
    <ligand>
        <name>Mg(2+)</name>
        <dbReference type="ChEBI" id="CHEBI:18420"/>
    </ligand>
</feature>
<dbReference type="GO" id="GO:0050194">
    <property type="term" value="F:phosphonoacetaldehyde hydrolase activity"/>
    <property type="evidence" value="ECO:0007669"/>
    <property type="project" value="UniProtKB-EC"/>
</dbReference>
<dbReference type="Pfam" id="PF00702">
    <property type="entry name" value="Hydrolase"/>
    <property type="match status" value="1"/>
</dbReference>
<evidence type="ECO:0000256" key="1">
    <source>
        <dbReference type="ARBA" id="ARBA00023270"/>
    </source>
</evidence>
<dbReference type="PANTHER" id="PTHR43434:SF19">
    <property type="entry name" value="PHOSPHONOACETALDEHYDE HYDROLASE"/>
    <property type="match status" value="1"/>
</dbReference>
<feature type="active site" description="Nucleophile" evidence="2">
    <location>
        <position position="9"/>
    </location>
</feature>
<dbReference type="SFLD" id="SFLDG01135">
    <property type="entry name" value="C1.5.6:_HAD__Beta-PGM__Phospha"/>
    <property type="match status" value="1"/>
</dbReference>
<accession>A0ABS3LAD2</accession>
<dbReference type="Gene3D" id="3.40.50.1000">
    <property type="entry name" value="HAD superfamily/HAD-like"/>
    <property type="match status" value="1"/>
</dbReference>
<keyword evidence="4" id="KW-1185">Reference proteome</keyword>
<dbReference type="SFLD" id="SFLDG01129">
    <property type="entry name" value="C1.5:_HAD__Beta-PGM__Phosphata"/>
    <property type="match status" value="1"/>
</dbReference>
<dbReference type="Proteomes" id="UP000664601">
    <property type="component" value="Unassembled WGS sequence"/>
</dbReference>
<dbReference type="Gene3D" id="1.10.150.240">
    <property type="entry name" value="Putative phosphatase, domain 2"/>
    <property type="match status" value="1"/>
</dbReference>
<dbReference type="NCBIfam" id="TIGR01422">
    <property type="entry name" value="phosphonatase"/>
    <property type="match status" value="1"/>
</dbReference>
<sequence length="272" mass="30168">MSIKTIIFDWAGTTVDYGCMAPVMAFKNAFAEKGIELTFDEIREPMGRLKRDHIAILLELPSVQEQWLAAFGQPSQASDIDALYERFEALLFEKLAENSTLKPDTAEVVSQLQAKGFKIGSTTGYTSEMMEVVTSVAKEAGYVPDYFVTPDTVGNLGRPYPYMIYQNMKHFKNTSVSEVVKVGDTVSDILEGKNAGVFTIGVVEGSSEVGLSLAEYNALSTINKEQLIEKVTRRFYEAGADLCILNLTELLDYFIHGKELTKHTSNFPQINA</sequence>
<organism evidence="3 4">
    <name type="scientific">Candidatus Enterococcus moelleringii</name>
    <dbReference type="NCBI Taxonomy" id="2815325"/>
    <lineage>
        <taxon>Bacteria</taxon>
        <taxon>Bacillati</taxon>
        <taxon>Bacillota</taxon>
        <taxon>Bacilli</taxon>
        <taxon>Lactobacillales</taxon>
        <taxon>Enterococcaceae</taxon>
        <taxon>Enterococcus</taxon>
    </lineage>
</organism>
<reference evidence="3 4" key="1">
    <citation type="submission" date="2021-03" db="EMBL/GenBank/DDBJ databases">
        <title>Enterococcal diversity collection.</title>
        <authorList>
            <person name="Gilmore M.S."/>
            <person name="Schwartzman J."/>
            <person name="Van Tyne D."/>
            <person name="Martin M."/>
            <person name="Earl A.M."/>
            <person name="Manson A.L."/>
            <person name="Straub T."/>
            <person name="Salamzade R."/>
            <person name="Saavedra J."/>
            <person name="Lebreton F."/>
            <person name="Prichula J."/>
            <person name="Schaufler K."/>
            <person name="Gaca A."/>
            <person name="Sgardioli B."/>
            <person name="Wagenaar J."/>
            <person name="Strong T."/>
        </authorList>
    </citation>
    <scope>NUCLEOTIDE SEQUENCE [LARGE SCALE GENOMIC DNA]</scope>
    <source>
        <strain evidence="3 4">669A</strain>
    </source>
</reference>
<comment type="function">
    <text evidence="2">Involved in phosphonate degradation.</text>
</comment>
<evidence type="ECO:0000256" key="2">
    <source>
        <dbReference type="HAMAP-Rule" id="MF_01375"/>
    </source>
</evidence>
<proteinExistence type="inferred from homology"/>
<name>A0ABS3LAD2_9ENTE</name>
<keyword evidence="2 3" id="KW-0378">Hydrolase</keyword>
<dbReference type="RefSeq" id="WP_207673518.1">
    <property type="nucleotide sequence ID" value="NZ_JAFREM010000016.1"/>
</dbReference>
<feature type="binding site" evidence="2">
    <location>
        <position position="9"/>
    </location>
    <ligand>
        <name>Mg(2+)</name>
        <dbReference type="ChEBI" id="CHEBI:18420"/>
    </ligand>
</feature>
<comment type="similarity">
    <text evidence="2">Belongs to the HAD-like hydrolase superfamily. PhnX family.</text>
</comment>
<dbReference type="InterPro" id="IPR050155">
    <property type="entry name" value="HAD-like_hydrolase_sf"/>
</dbReference>
<dbReference type="InterPro" id="IPR023214">
    <property type="entry name" value="HAD_sf"/>
</dbReference>
<evidence type="ECO:0000313" key="4">
    <source>
        <dbReference type="Proteomes" id="UP000664601"/>
    </source>
</evidence>
<feature type="binding site" evidence="2">
    <location>
        <position position="11"/>
    </location>
    <ligand>
        <name>Mg(2+)</name>
        <dbReference type="ChEBI" id="CHEBI:18420"/>
    </ligand>
</feature>
<keyword evidence="2" id="KW-0460">Magnesium</keyword>
<keyword evidence="2" id="KW-0479">Metal-binding</keyword>
<evidence type="ECO:0000313" key="3">
    <source>
        <dbReference type="EMBL" id="MBO1306593.1"/>
    </source>
</evidence>
<dbReference type="SFLD" id="SFLDS00003">
    <property type="entry name" value="Haloacid_Dehalogenase"/>
    <property type="match status" value="1"/>
</dbReference>
<comment type="subunit">
    <text evidence="2">Homodimer.</text>
</comment>
<comment type="caution">
    <text evidence="3">The sequence shown here is derived from an EMBL/GenBank/DDBJ whole genome shotgun (WGS) entry which is preliminary data.</text>
</comment>
<dbReference type="SUPFAM" id="SSF56784">
    <property type="entry name" value="HAD-like"/>
    <property type="match status" value="1"/>
</dbReference>
<dbReference type="PANTHER" id="PTHR43434">
    <property type="entry name" value="PHOSPHOGLYCOLATE PHOSPHATASE"/>
    <property type="match status" value="1"/>
</dbReference>
<dbReference type="InterPro" id="IPR023198">
    <property type="entry name" value="PGP-like_dom2"/>
</dbReference>
<dbReference type="EMBL" id="JAFREM010000016">
    <property type="protein sequence ID" value="MBO1306593.1"/>
    <property type="molecule type" value="Genomic_DNA"/>
</dbReference>
<keyword evidence="1 2" id="KW-0704">Schiff base</keyword>
<feature type="active site" description="Schiff-base intermediate with substrate" evidence="2">
    <location>
        <position position="50"/>
    </location>
</feature>
<dbReference type="InterPro" id="IPR036412">
    <property type="entry name" value="HAD-like_sf"/>
</dbReference>
<comment type="catalytic activity">
    <reaction evidence="2">
        <text>phosphonoacetaldehyde + H2O = acetaldehyde + phosphate + H(+)</text>
        <dbReference type="Rhea" id="RHEA:18905"/>
        <dbReference type="ChEBI" id="CHEBI:15343"/>
        <dbReference type="ChEBI" id="CHEBI:15377"/>
        <dbReference type="ChEBI" id="CHEBI:15378"/>
        <dbReference type="ChEBI" id="CHEBI:43474"/>
        <dbReference type="ChEBI" id="CHEBI:58383"/>
        <dbReference type="EC" id="3.11.1.1"/>
    </reaction>
</comment>
<gene>
    <name evidence="2" type="primary">phnX</name>
    <name evidence="3" type="ORF">JZO70_10490</name>
</gene>
<comment type="cofactor">
    <cofactor evidence="2">
        <name>Mg(2+)</name>
        <dbReference type="ChEBI" id="CHEBI:18420"/>
    </cofactor>
    <text evidence="2">Binds 1 Mg(2+) ion per subunit.</text>
</comment>
<protein>
    <recommendedName>
        <fullName evidence="2">Phosphonoacetaldehyde hydrolase</fullName>
        <shortName evidence="2">Phosphonatase</shortName>
        <ecNumber evidence="2">3.11.1.1</ecNumber>
    </recommendedName>
    <alternativeName>
        <fullName evidence="2">Phosphonoacetaldehyde phosphonohydrolase</fullName>
    </alternativeName>
</protein>